<feature type="transmembrane region" description="Helical" evidence="1">
    <location>
        <begin position="424"/>
        <end position="449"/>
    </location>
</feature>
<feature type="transmembrane region" description="Helical" evidence="1">
    <location>
        <begin position="397"/>
        <end position="417"/>
    </location>
</feature>
<evidence type="ECO:0000313" key="3">
    <source>
        <dbReference type="Proteomes" id="UP000334990"/>
    </source>
</evidence>
<name>A0A5M3WFF4_9ACTN</name>
<comment type="caution">
    <text evidence="2">The sequence shown here is derived from an EMBL/GenBank/DDBJ whole genome shotgun (WGS) entry which is preliminary data.</text>
</comment>
<feature type="transmembrane region" description="Helical" evidence="1">
    <location>
        <begin position="333"/>
        <end position="352"/>
    </location>
</feature>
<protein>
    <submittedName>
        <fullName evidence="2">Uncharacterized protein</fullName>
    </submittedName>
</protein>
<feature type="transmembrane region" description="Helical" evidence="1">
    <location>
        <begin position="359"/>
        <end position="377"/>
    </location>
</feature>
<keyword evidence="1" id="KW-0812">Transmembrane</keyword>
<proteinExistence type="predicted"/>
<gene>
    <name evidence="2" type="ORF">Acor_71760</name>
</gene>
<feature type="transmembrane region" description="Helical" evidence="1">
    <location>
        <begin position="455"/>
        <end position="476"/>
    </location>
</feature>
<dbReference type="AlphaFoldDB" id="A0A5M3WFF4"/>
<evidence type="ECO:0000313" key="2">
    <source>
        <dbReference type="EMBL" id="GES05108.1"/>
    </source>
</evidence>
<reference evidence="2 3" key="1">
    <citation type="submission" date="2019-10" db="EMBL/GenBank/DDBJ databases">
        <title>Whole genome shotgun sequence of Acrocarpospora corrugata NBRC 13972.</title>
        <authorList>
            <person name="Ichikawa N."/>
            <person name="Kimura A."/>
            <person name="Kitahashi Y."/>
            <person name="Komaki H."/>
            <person name="Oguchi A."/>
        </authorList>
    </citation>
    <scope>NUCLEOTIDE SEQUENCE [LARGE SCALE GENOMIC DNA]</scope>
    <source>
        <strain evidence="2 3">NBRC 13972</strain>
    </source>
</reference>
<keyword evidence="1" id="KW-0472">Membrane</keyword>
<evidence type="ECO:0000256" key="1">
    <source>
        <dbReference type="SAM" id="Phobius"/>
    </source>
</evidence>
<dbReference type="EMBL" id="BLAD01000093">
    <property type="protein sequence ID" value="GES05108.1"/>
    <property type="molecule type" value="Genomic_DNA"/>
</dbReference>
<accession>A0A5M3WFF4</accession>
<dbReference type="Proteomes" id="UP000334990">
    <property type="component" value="Unassembled WGS sequence"/>
</dbReference>
<sequence>MGVNYAGSRPVSPGMRKSALSWIGHPLTIAAVAVLLLNDHVLKAAWPGAVTGKLSDFAGLVVAPPLLNLVLRRPWVSVLVTGVAFTLVKTTAAGAAFASEGWTLVWGPSQVLADPTDLLALPALYGAWWIWNHPGPGAERLARVVVVIPCTVLAVAATSGPGVFRPYSAFAVAVADERIVVAVRGGVGYGHSVQGFVSEDGGRSWRDWGVPLMPARTSACVPDRCYRIVPGRLKVEESRNGRWVTSWEVSPGDQGRLAVAYPPERPEDVEAVESLAVAVQQVSGGHLVVVANGADGIALRDVSGVWRRLGWAGVGFDAAKAAPLSAPGRYDDFIPAAALLAALAAGLVTLLFGVRRLDFAAAGLLTWVGVWLFRRGAEAERVPLLYMSGPEKLVDPALMLLGMGMVPAGLAGVIVVGMRHGTPYRVWVIGVGTAAGAYLAIMLPFYLWSAGWLDGFALATGLSICLGVAVVGAGLMGSRLVRRL</sequence>
<keyword evidence="1" id="KW-1133">Transmembrane helix</keyword>
<keyword evidence="3" id="KW-1185">Reference proteome</keyword>
<organism evidence="2 3">
    <name type="scientific">Acrocarpospora corrugata</name>
    <dbReference type="NCBI Taxonomy" id="35763"/>
    <lineage>
        <taxon>Bacteria</taxon>
        <taxon>Bacillati</taxon>
        <taxon>Actinomycetota</taxon>
        <taxon>Actinomycetes</taxon>
        <taxon>Streptosporangiales</taxon>
        <taxon>Streptosporangiaceae</taxon>
        <taxon>Acrocarpospora</taxon>
    </lineage>
</organism>